<dbReference type="Proteomes" id="UP000309997">
    <property type="component" value="Unassembled WGS sequence"/>
</dbReference>
<name>A0ACC4B6Z7_POPAL</name>
<protein>
    <submittedName>
        <fullName evidence="1">Uncharacterized protein</fullName>
    </submittedName>
</protein>
<comment type="caution">
    <text evidence="1">The sequence shown here is derived from an EMBL/GenBank/DDBJ whole genome shotgun (WGS) entry which is preliminary data.</text>
</comment>
<proteinExistence type="predicted"/>
<reference evidence="1 2" key="1">
    <citation type="journal article" date="2024" name="Plant Biotechnol. J.">
        <title>Genome and CRISPR/Cas9 system of a widespread forest tree (Populus alba) in the world.</title>
        <authorList>
            <person name="Liu Y.J."/>
            <person name="Jiang P.F."/>
            <person name="Han X.M."/>
            <person name="Li X.Y."/>
            <person name="Wang H.M."/>
            <person name="Wang Y.J."/>
            <person name="Wang X.X."/>
            <person name="Zeng Q.Y."/>
        </authorList>
    </citation>
    <scope>NUCLEOTIDE SEQUENCE [LARGE SCALE GENOMIC DNA]</scope>
    <source>
        <strain evidence="2">cv. PAL-ZL1</strain>
    </source>
</reference>
<gene>
    <name evidence="1" type="ORF">D5086_024415</name>
</gene>
<sequence>MFSQLASPSEGVAQHSSIHVLRSFEKKNNHQLASNPSGERFKVTKLLNGMGTSKQALHNTNPEGNLALNLLSSPEFRSFQDH</sequence>
<dbReference type="EMBL" id="RCHU02000013">
    <property type="protein sequence ID" value="KAL3573802.1"/>
    <property type="molecule type" value="Genomic_DNA"/>
</dbReference>
<evidence type="ECO:0000313" key="1">
    <source>
        <dbReference type="EMBL" id="KAL3573802.1"/>
    </source>
</evidence>
<evidence type="ECO:0000313" key="2">
    <source>
        <dbReference type="Proteomes" id="UP000309997"/>
    </source>
</evidence>
<keyword evidence="2" id="KW-1185">Reference proteome</keyword>
<accession>A0ACC4B6Z7</accession>
<organism evidence="1 2">
    <name type="scientific">Populus alba</name>
    <name type="common">White poplar</name>
    <dbReference type="NCBI Taxonomy" id="43335"/>
    <lineage>
        <taxon>Eukaryota</taxon>
        <taxon>Viridiplantae</taxon>
        <taxon>Streptophyta</taxon>
        <taxon>Embryophyta</taxon>
        <taxon>Tracheophyta</taxon>
        <taxon>Spermatophyta</taxon>
        <taxon>Magnoliopsida</taxon>
        <taxon>eudicotyledons</taxon>
        <taxon>Gunneridae</taxon>
        <taxon>Pentapetalae</taxon>
        <taxon>rosids</taxon>
        <taxon>fabids</taxon>
        <taxon>Malpighiales</taxon>
        <taxon>Salicaceae</taxon>
        <taxon>Saliceae</taxon>
        <taxon>Populus</taxon>
    </lineage>
</organism>